<name>U2NM19_9BACT</name>
<evidence type="ECO:0000256" key="2">
    <source>
        <dbReference type="ARBA" id="ARBA00022679"/>
    </source>
</evidence>
<dbReference type="GO" id="GO:0006396">
    <property type="term" value="P:RNA processing"/>
    <property type="evidence" value="ECO:0007669"/>
    <property type="project" value="InterPro"/>
</dbReference>
<comment type="caution">
    <text evidence="5">The sequence shown here is derived from an EMBL/GenBank/DDBJ whole genome shotgun (WGS) entry which is preliminary data.</text>
</comment>
<keyword evidence="6" id="KW-1185">Reference proteome</keyword>
<dbReference type="GO" id="GO:0003723">
    <property type="term" value="F:RNA binding"/>
    <property type="evidence" value="ECO:0007669"/>
    <property type="project" value="InterPro"/>
</dbReference>
<feature type="region of interest" description="Disordered" evidence="3">
    <location>
        <begin position="128"/>
        <end position="153"/>
    </location>
</feature>
<dbReference type="Gene3D" id="3.40.1280.10">
    <property type="match status" value="1"/>
</dbReference>
<dbReference type="PANTHER" id="PTHR46429:SF1">
    <property type="entry name" value="23S RRNA (GUANOSINE-2'-O-)-METHYLTRANSFERASE RLMB"/>
    <property type="match status" value="1"/>
</dbReference>
<feature type="domain" description="tRNA/rRNA methyltransferase SpoU type" evidence="4">
    <location>
        <begin position="163"/>
        <end position="217"/>
    </location>
</feature>
<dbReference type="InterPro" id="IPR004441">
    <property type="entry name" value="rRNA_MeTrfase_TrmH"/>
</dbReference>
<dbReference type="InterPro" id="IPR001537">
    <property type="entry name" value="SpoU_MeTrfase"/>
</dbReference>
<evidence type="ECO:0000313" key="5">
    <source>
        <dbReference type="EMBL" id="ERK39125.1"/>
    </source>
</evidence>
<dbReference type="Proteomes" id="UP000016648">
    <property type="component" value="Unassembled WGS sequence"/>
</dbReference>
<keyword evidence="2 5" id="KW-0808">Transferase</keyword>
<protein>
    <submittedName>
        <fullName evidence="5">RNA methyltransferase, TrmH family</fullName>
    </submittedName>
</protein>
<proteinExistence type="predicted"/>
<dbReference type="AlphaFoldDB" id="U2NM19"/>
<organism evidence="5 6">
    <name type="scientific">Segatella baroniae F0067</name>
    <dbReference type="NCBI Taxonomy" id="1115809"/>
    <lineage>
        <taxon>Bacteria</taxon>
        <taxon>Pseudomonadati</taxon>
        <taxon>Bacteroidota</taxon>
        <taxon>Bacteroidia</taxon>
        <taxon>Bacteroidales</taxon>
        <taxon>Prevotellaceae</taxon>
        <taxon>Segatella</taxon>
    </lineage>
</organism>
<accession>U2NM19</accession>
<dbReference type="SUPFAM" id="SSF75217">
    <property type="entry name" value="alpha/beta knot"/>
    <property type="match status" value="1"/>
</dbReference>
<evidence type="ECO:0000256" key="1">
    <source>
        <dbReference type="ARBA" id="ARBA00022603"/>
    </source>
</evidence>
<keyword evidence="1 5" id="KW-0489">Methyltransferase</keyword>
<reference evidence="5 6" key="1">
    <citation type="submission" date="2013-08" db="EMBL/GenBank/DDBJ databases">
        <authorList>
            <person name="Durkin A.S."/>
            <person name="Haft D.R."/>
            <person name="McCorrison J."/>
            <person name="Torralba M."/>
            <person name="Gillis M."/>
            <person name="Haft D.H."/>
            <person name="Methe B."/>
            <person name="Sutton G."/>
            <person name="Nelson K.E."/>
        </authorList>
    </citation>
    <scope>NUCLEOTIDE SEQUENCE [LARGE SCALE GENOMIC DNA]</scope>
    <source>
        <strain evidence="5 6">F0067</strain>
    </source>
</reference>
<evidence type="ECO:0000259" key="4">
    <source>
        <dbReference type="Pfam" id="PF00588"/>
    </source>
</evidence>
<dbReference type="GO" id="GO:0008173">
    <property type="term" value="F:RNA methyltransferase activity"/>
    <property type="evidence" value="ECO:0007669"/>
    <property type="project" value="InterPro"/>
</dbReference>
<dbReference type="InterPro" id="IPR029028">
    <property type="entry name" value="Alpha/beta_knot_MTases"/>
</dbReference>
<evidence type="ECO:0000256" key="3">
    <source>
        <dbReference type="SAM" id="MobiDB-lite"/>
    </source>
</evidence>
<dbReference type="EMBL" id="AWEY01000029">
    <property type="protein sequence ID" value="ERK39125.1"/>
    <property type="molecule type" value="Genomic_DNA"/>
</dbReference>
<evidence type="ECO:0000313" key="6">
    <source>
        <dbReference type="Proteomes" id="UP000016648"/>
    </source>
</evidence>
<dbReference type="GO" id="GO:0005829">
    <property type="term" value="C:cytosol"/>
    <property type="evidence" value="ECO:0007669"/>
    <property type="project" value="TreeGrafter"/>
</dbReference>
<dbReference type="GO" id="GO:0032259">
    <property type="term" value="P:methylation"/>
    <property type="evidence" value="ECO:0007669"/>
    <property type="project" value="UniProtKB-KW"/>
</dbReference>
<dbReference type="Pfam" id="PF00588">
    <property type="entry name" value="SpoU_methylase"/>
    <property type="match status" value="2"/>
</dbReference>
<dbReference type="PANTHER" id="PTHR46429">
    <property type="entry name" value="23S RRNA (GUANOSINE-2'-O-)-METHYLTRANSFERASE RLMB"/>
    <property type="match status" value="1"/>
</dbReference>
<gene>
    <name evidence="5" type="ORF">HMPREF9135_1224</name>
</gene>
<sequence length="231" mass="25555">MMRKLKTIEMNRLSVEAFKEARKLPLIVVLDDVRSLYNVGSVFRTADAFRVEAVYLCGITATPPHPEIHKTALGGEDSVAWRYFATTEEAVEQLHRDGCFVYSIEQVQGSTKLQDLQLVSHQPAFTAQKQPFDTPKDPSFTAQTQPFDTPKGQLLQTDRPALAARRPPSAIPTAIIFGNEVKGVKQSVVDMSDGCLEIPQFGTKHSLNVSVTAGIVIWEFARRLLLTAAAE</sequence>
<feature type="domain" description="tRNA/rRNA methyltransferase SpoU type" evidence="4">
    <location>
        <begin position="26"/>
        <end position="117"/>
    </location>
</feature>
<dbReference type="InterPro" id="IPR029026">
    <property type="entry name" value="tRNA_m1G_MTases_N"/>
</dbReference>
<dbReference type="PATRIC" id="fig|1115809.3.peg.1607"/>